<dbReference type="Pfam" id="PF13302">
    <property type="entry name" value="Acetyltransf_3"/>
    <property type="match status" value="1"/>
</dbReference>
<name>A0A949JDP1_9ACTN</name>
<proteinExistence type="predicted"/>
<organism evidence="2 3">
    <name type="scientific">Streptomyces tardus</name>
    <dbReference type="NCBI Taxonomy" id="2780544"/>
    <lineage>
        <taxon>Bacteria</taxon>
        <taxon>Bacillati</taxon>
        <taxon>Actinomycetota</taxon>
        <taxon>Actinomycetes</taxon>
        <taxon>Kitasatosporales</taxon>
        <taxon>Streptomycetaceae</taxon>
        <taxon>Streptomyces</taxon>
    </lineage>
</organism>
<dbReference type="InterPro" id="IPR000182">
    <property type="entry name" value="GNAT_dom"/>
</dbReference>
<dbReference type="EMBL" id="JAELVF020000001">
    <property type="protein sequence ID" value="MBU7597522.1"/>
    <property type="molecule type" value="Genomic_DNA"/>
</dbReference>
<dbReference type="PROSITE" id="PS51186">
    <property type="entry name" value="GNAT"/>
    <property type="match status" value="1"/>
</dbReference>
<comment type="caution">
    <text evidence="2">The sequence shown here is derived from an EMBL/GenBank/DDBJ whole genome shotgun (WGS) entry which is preliminary data.</text>
</comment>
<dbReference type="PANTHER" id="PTHR43441:SF11">
    <property type="entry name" value="RIBOSOMAL-PROTEIN-SERINE ACETYLTRANSFERASE"/>
    <property type="match status" value="1"/>
</dbReference>
<accession>A0A949JDP1</accession>
<dbReference type="RefSeq" id="WP_211041849.1">
    <property type="nucleotide sequence ID" value="NZ_JAELVF020000001.1"/>
</dbReference>
<dbReference type="InterPro" id="IPR016181">
    <property type="entry name" value="Acyl_CoA_acyltransferase"/>
</dbReference>
<dbReference type="Gene3D" id="3.40.630.30">
    <property type="match status" value="1"/>
</dbReference>
<sequence>MGNVRVRRPKEKTLAGALVTLRTVRDTDVPQLAEIRRHPEVYAYWRGGEDLLAAVREDLAEEGTETFAVLHEGRVVGAVGWYSEDEPDYRHAGMDLYLSPAVHGKGLGTDTVRTLARHLVEDRGFHRLVIDPAADNAAAIACYRKVGFRPVGTLRKYERNADGRGWHDSLLLDLLAEELTRPDGDAANDADGTARGTTH</sequence>
<keyword evidence="3" id="KW-1185">Reference proteome</keyword>
<dbReference type="Proteomes" id="UP000694501">
    <property type="component" value="Unassembled WGS sequence"/>
</dbReference>
<dbReference type="AlphaFoldDB" id="A0A949JDP1"/>
<dbReference type="GO" id="GO:1990189">
    <property type="term" value="F:protein N-terminal-serine acetyltransferase activity"/>
    <property type="evidence" value="ECO:0007669"/>
    <property type="project" value="TreeGrafter"/>
</dbReference>
<dbReference type="InterPro" id="IPR051908">
    <property type="entry name" value="Ribosomal_N-acetyltransferase"/>
</dbReference>
<protein>
    <submittedName>
        <fullName evidence="2">GNAT family N-acetyltransferase</fullName>
    </submittedName>
</protein>
<dbReference type="SUPFAM" id="SSF55729">
    <property type="entry name" value="Acyl-CoA N-acyltransferases (Nat)"/>
    <property type="match status" value="1"/>
</dbReference>
<reference evidence="2" key="1">
    <citation type="submission" date="2021-06" db="EMBL/GenBank/DDBJ databases">
        <title>Sequencing of actinobacteria type strains.</title>
        <authorList>
            <person name="Nguyen G.-S."/>
            <person name="Wentzel A."/>
        </authorList>
    </citation>
    <scope>NUCLEOTIDE SEQUENCE</scope>
    <source>
        <strain evidence="2">P38-E01</strain>
    </source>
</reference>
<gene>
    <name evidence="2" type="ORF">JGS22_007770</name>
</gene>
<dbReference type="PANTHER" id="PTHR43441">
    <property type="entry name" value="RIBOSOMAL-PROTEIN-SERINE ACETYLTRANSFERASE"/>
    <property type="match status" value="1"/>
</dbReference>
<feature type="domain" description="N-acetyltransferase" evidence="1">
    <location>
        <begin position="19"/>
        <end position="177"/>
    </location>
</feature>
<evidence type="ECO:0000259" key="1">
    <source>
        <dbReference type="PROSITE" id="PS51186"/>
    </source>
</evidence>
<evidence type="ECO:0000313" key="2">
    <source>
        <dbReference type="EMBL" id="MBU7597522.1"/>
    </source>
</evidence>
<evidence type="ECO:0000313" key="3">
    <source>
        <dbReference type="Proteomes" id="UP000694501"/>
    </source>
</evidence>
<dbReference type="GO" id="GO:0008999">
    <property type="term" value="F:protein-N-terminal-alanine acetyltransferase activity"/>
    <property type="evidence" value="ECO:0007669"/>
    <property type="project" value="TreeGrafter"/>
</dbReference>
<dbReference type="CDD" id="cd04301">
    <property type="entry name" value="NAT_SF"/>
    <property type="match status" value="1"/>
</dbReference>
<dbReference type="GO" id="GO:0005737">
    <property type="term" value="C:cytoplasm"/>
    <property type="evidence" value="ECO:0007669"/>
    <property type="project" value="TreeGrafter"/>
</dbReference>